<feature type="domain" description="Flagellar motor switch protein FliN-like C-terminal" evidence="12">
    <location>
        <begin position="231"/>
        <end position="300"/>
    </location>
</feature>
<evidence type="ECO:0000256" key="8">
    <source>
        <dbReference type="ARBA" id="ARBA00023136"/>
    </source>
</evidence>
<evidence type="ECO:0000256" key="7">
    <source>
        <dbReference type="ARBA" id="ARBA00022779"/>
    </source>
</evidence>
<dbReference type="PANTHER" id="PTHR30034">
    <property type="entry name" value="FLAGELLAR MOTOR SWITCH PROTEIN FLIM"/>
    <property type="match status" value="1"/>
</dbReference>
<organism evidence="13 14">
    <name type="scientific">Pontivivens ytuae</name>
    <dbReference type="NCBI Taxonomy" id="2789856"/>
    <lineage>
        <taxon>Bacteria</taxon>
        <taxon>Pseudomonadati</taxon>
        <taxon>Pseudomonadota</taxon>
        <taxon>Alphaproteobacteria</taxon>
        <taxon>Rhodobacterales</taxon>
        <taxon>Paracoccaceae</taxon>
        <taxon>Pontivivens</taxon>
    </lineage>
</organism>
<evidence type="ECO:0000256" key="4">
    <source>
        <dbReference type="ARBA" id="ARBA00021898"/>
    </source>
</evidence>
<reference evidence="13 14" key="1">
    <citation type="submission" date="2020-11" db="EMBL/GenBank/DDBJ databases">
        <title>Description of Pontivivens ytuae sp. nov. isolated from deep sea sediment of Mariana Trench.</title>
        <authorList>
            <person name="Wang Z."/>
            <person name="Sun Q.-L."/>
            <person name="Xu X.-D."/>
            <person name="Tang Y.-Z."/>
            <person name="Zhang J."/>
        </authorList>
    </citation>
    <scope>NUCLEOTIDE SEQUENCE [LARGE SCALE GENOMIC DNA]</scope>
    <source>
        <strain evidence="13 14">MT2928</strain>
    </source>
</reference>
<dbReference type="Proteomes" id="UP000594800">
    <property type="component" value="Chromosome"/>
</dbReference>
<keyword evidence="13" id="KW-0969">Cilium</keyword>
<dbReference type="Pfam" id="PF01052">
    <property type="entry name" value="FliMN_C"/>
    <property type="match status" value="1"/>
</dbReference>
<dbReference type="SUPFAM" id="SSF101801">
    <property type="entry name" value="Surface presentation of antigens (SPOA)"/>
    <property type="match status" value="1"/>
</dbReference>
<evidence type="ECO:0000256" key="1">
    <source>
        <dbReference type="ARBA" id="ARBA00004117"/>
    </source>
</evidence>
<dbReference type="EMBL" id="CP064942">
    <property type="protein sequence ID" value="QPH53107.1"/>
    <property type="molecule type" value="Genomic_DNA"/>
</dbReference>
<evidence type="ECO:0000256" key="2">
    <source>
        <dbReference type="ARBA" id="ARBA00004202"/>
    </source>
</evidence>
<protein>
    <recommendedName>
        <fullName evidence="4">Flagellar motor switch protein FliM</fullName>
    </recommendedName>
</protein>
<evidence type="ECO:0000256" key="9">
    <source>
        <dbReference type="ARBA" id="ARBA00023143"/>
    </source>
</evidence>
<evidence type="ECO:0000259" key="12">
    <source>
        <dbReference type="Pfam" id="PF01052"/>
    </source>
</evidence>
<sequence>MPRDSVLAQKLSTRPPRRTPLPQLDDIAANFAAAMERSARSLFRSTVGAIITGTDIRPLTRVAEDVPIPAMLGIAPMPGMQSAAMVNVSSDLVYHIVDLRMGGDPQQAPVPTARSFTAIDMALSEAFVAAAIECFLSAIETALGAPLERRMELSHLEQNITQVRLAANNADVLVIAMNLDIGEAARNADFELVIPLAVLDALQASRGDDTAQQRDQHADLWRSHMRQVARETEIDVSALLHRMNVPVRELEAWEPGTLLTFPRSALEEMELLIGEPSSAVPLGTARLGGSSGQKVVKLTDDMLPEVHAYLSQNL</sequence>
<dbReference type="InterPro" id="IPR001543">
    <property type="entry name" value="FliN-like_C"/>
</dbReference>
<dbReference type="GO" id="GO:0003774">
    <property type="term" value="F:cytoskeletal motor activity"/>
    <property type="evidence" value="ECO:0007669"/>
    <property type="project" value="InterPro"/>
</dbReference>
<evidence type="ECO:0000256" key="3">
    <source>
        <dbReference type="ARBA" id="ARBA00011049"/>
    </source>
</evidence>
<dbReference type="InterPro" id="IPR028976">
    <property type="entry name" value="CheC-like_sf"/>
</dbReference>
<dbReference type="InterPro" id="IPR001689">
    <property type="entry name" value="Flag_FliM"/>
</dbReference>
<dbReference type="GO" id="GO:0009425">
    <property type="term" value="C:bacterial-type flagellum basal body"/>
    <property type="evidence" value="ECO:0007669"/>
    <property type="project" value="UniProtKB-SubCell"/>
</dbReference>
<evidence type="ECO:0000256" key="10">
    <source>
        <dbReference type="ARBA" id="ARBA00025044"/>
    </source>
</evidence>
<comment type="function">
    <text evidence="10">FliM is one of three proteins (FliG, FliN, FliM) that forms the rotor-mounted switch complex (C ring), located at the base of the basal body. This complex interacts with the CheY and CheZ chemotaxis proteins, in addition to contacting components of the motor that determine the direction of flagellar rotation.</text>
</comment>
<keyword evidence="8" id="KW-0472">Membrane</keyword>
<keyword evidence="13" id="KW-0966">Cell projection</keyword>
<feature type="region of interest" description="Disordered" evidence="11">
    <location>
        <begin position="1"/>
        <end position="22"/>
    </location>
</feature>
<dbReference type="AlphaFoldDB" id="A0A7S9QC79"/>
<comment type="similarity">
    <text evidence="3">Belongs to the FliM family.</text>
</comment>
<dbReference type="Gene3D" id="2.30.330.10">
    <property type="entry name" value="SpoA-like"/>
    <property type="match status" value="1"/>
</dbReference>
<keyword evidence="7" id="KW-0283">Flagellar rotation</keyword>
<keyword evidence="14" id="KW-1185">Reference proteome</keyword>
<name>A0A7S9QC79_9RHOB</name>
<dbReference type="RefSeq" id="WP_196102318.1">
    <property type="nucleotide sequence ID" value="NZ_CP064942.1"/>
</dbReference>
<keyword evidence="6" id="KW-0145">Chemotaxis</keyword>
<dbReference type="GO" id="GO:0050918">
    <property type="term" value="P:positive chemotaxis"/>
    <property type="evidence" value="ECO:0007669"/>
    <property type="project" value="TreeGrafter"/>
</dbReference>
<dbReference type="GO" id="GO:0005886">
    <property type="term" value="C:plasma membrane"/>
    <property type="evidence" value="ECO:0007669"/>
    <property type="project" value="UniProtKB-SubCell"/>
</dbReference>
<evidence type="ECO:0000256" key="11">
    <source>
        <dbReference type="SAM" id="MobiDB-lite"/>
    </source>
</evidence>
<keyword evidence="5" id="KW-1003">Cell membrane</keyword>
<dbReference type="GO" id="GO:0071978">
    <property type="term" value="P:bacterial-type flagellum-dependent swarming motility"/>
    <property type="evidence" value="ECO:0007669"/>
    <property type="project" value="TreeGrafter"/>
</dbReference>
<accession>A0A7S9QC79</accession>
<keyword evidence="13" id="KW-0282">Flagellum</keyword>
<dbReference type="Gene3D" id="3.40.1550.10">
    <property type="entry name" value="CheC-like"/>
    <property type="match status" value="1"/>
</dbReference>
<gene>
    <name evidence="13" type="ORF">I0K15_15055</name>
</gene>
<evidence type="ECO:0000313" key="14">
    <source>
        <dbReference type="Proteomes" id="UP000594800"/>
    </source>
</evidence>
<dbReference type="InterPro" id="IPR036429">
    <property type="entry name" value="SpoA-like_sf"/>
</dbReference>
<proteinExistence type="inferred from homology"/>
<evidence type="ECO:0000256" key="6">
    <source>
        <dbReference type="ARBA" id="ARBA00022500"/>
    </source>
</evidence>
<comment type="subcellular location">
    <subcellularLocation>
        <location evidence="1">Bacterial flagellum basal body</location>
    </subcellularLocation>
    <subcellularLocation>
        <location evidence="2">Cell membrane</location>
        <topology evidence="2">Peripheral membrane protein</topology>
    </subcellularLocation>
</comment>
<dbReference type="PANTHER" id="PTHR30034:SF6">
    <property type="entry name" value="YOP PROTEINS TRANSLOCATION PROTEIN Q"/>
    <property type="match status" value="1"/>
</dbReference>
<evidence type="ECO:0000256" key="5">
    <source>
        <dbReference type="ARBA" id="ARBA00022475"/>
    </source>
</evidence>
<keyword evidence="9" id="KW-0975">Bacterial flagellum</keyword>
<dbReference type="Pfam" id="PF02154">
    <property type="entry name" value="FliM"/>
    <property type="match status" value="1"/>
</dbReference>
<evidence type="ECO:0000313" key="13">
    <source>
        <dbReference type="EMBL" id="QPH53107.1"/>
    </source>
</evidence>
<dbReference type="KEGG" id="poz:I0K15_15055"/>